<evidence type="ECO:0000313" key="2">
    <source>
        <dbReference type="EMBL" id="OCL14099.1"/>
    </source>
</evidence>
<evidence type="ECO:0000313" key="3">
    <source>
        <dbReference type="Proteomes" id="UP000250140"/>
    </source>
</evidence>
<evidence type="ECO:0000256" key="1">
    <source>
        <dbReference type="SAM" id="MobiDB-lite"/>
    </source>
</evidence>
<keyword evidence="3" id="KW-1185">Reference proteome</keyword>
<feature type="region of interest" description="Disordered" evidence="1">
    <location>
        <begin position="56"/>
        <end position="103"/>
    </location>
</feature>
<gene>
    <name evidence="2" type="ORF">AOQ84DRAFT_222864</name>
</gene>
<sequence length="103" mass="11386">MLRNMAAYLSIALAVLRTEHRLPRLEMLEQAFKAPGTALLNKPGFFNDDSKGARAPLSKGWRDVTPPAHRALGVGVSEETGDQSMRERALPESFHPGLDSMER</sequence>
<dbReference type="EMBL" id="KV748618">
    <property type="protein sequence ID" value="OCL14099.1"/>
    <property type="molecule type" value="Genomic_DNA"/>
</dbReference>
<name>A0A8E2JY74_9PEZI</name>
<reference evidence="2 3" key="1">
    <citation type="journal article" date="2016" name="Nat. Commun.">
        <title>Ectomycorrhizal ecology is imprinted in the genome of the dominant symbiotic fungus Cenococcum geophilum.</title>
        <authorList>
            <consortium name="DOE Joint Genome Institute"/>
            <person name="Peter M."/>
            <person name="Kohler A."/>
            <person name="Ohm R.A."/>
            <person name="Kuo A."/>
            <person name="Krutzmann J."/>
            <person name="Morin E."/>
            <person name="Arend M."/>
            <person name="Barry K.W."/>
            <person name="Binder M."/>
            <person name="Choi C."/>
            <person name="Clum A."/>
            <person name="Copeland A."/>
            <person name="Grisel N."/>
            <person name="Haridas S."/>
            <person name="Kipfer T."/>
            <person name="LaButti K."/>
            <person name="Lindquist E."/>
            <person name="Lipzen A."/>
            <person name="Maire R."/>
            <person name="Meier B."/>
            <person name="Mihaltcheva S."/>
            <person name="Molinier V."/>
            <person name="Murat C."/>
            <person name="Poggeler S."/>
            <person name="Quandt C.A."/>
            <person name="Sperisen C."/>
            <person name="Tritt A."/>
            <person name="Tisserant E."/>
            <person name="Crous P.W."/>
            <person name="Henrissat B."/>
            <person name="Nehls U."/>
            <person name="Egli S."/>
            <person name="Spatafora J.W."/>
            <person name="Grigoriev I.V."/>
            <person name="Martin F.M."/>
        </authorList>
    </citation>
    <scope>NUCLEOTIDE SEQUENCE [LARGE SCALE GENOMIC DNA]</scope>
    <source>
        <strain evidence="2 3">CBS 207.34</strain>
    </source>
</reference>
<organism evidence="2 3">
    <name type="scientific">Glonium stellatum</name>
    <dbReference type="NCBI Taxonomy" id="574774"/>
    <lineage>
        <taxon>Eukaryota</taxon>
        <taxon>Fungi</taxon>
        <taxon>Dikarya</taxon>
        <taxon>Ascomycota</taxon>
        <taxon>Pezizomycotina</taxon>
        <taxon>Dothideomycetes</taxon>
        <taxon>Pleosporomycetidae</taxon>
        <taxon>Gloniales</taxon>
        <taxon>Gloniaceae</taxon>
        <taxon>Glonium</taxon>
    </lineage>
</organism>
<dbReference type="Proteomes" id="UP000250140">
    <property type="component" value="Unassembled WGS sequence"/>
</dbReference>
<protein>
    <submittedName>
        <fullName evidence="2">Uncharacterized protein</fullName>
    </submittedName>
</protein>
<proteinExistence type="predicted"/>
<accession>A0A8E2JY74</accession>
<dbReference type="AlphaFoldDB" id="A0A8E2JY74"/>